<dbReference type="Proteomes" id="UP000015105">
    <property type="component" value="Chromosome 6D"/>
</dbReference>
<dbReference type="STRING" id="200361.A0A453N768"/>
<dbReference type="EnsemblPlants" id="AET6Gv20252500.1">
    <property type="protein sequence ID" value="AET6Gv20252500.1"/>
    <property type="gene ID" value="AET6Gv20252500"/>
</dbReference>
<organism evidence="1 2">
    <name type="scientific">Aegilops tauschii subsp. strangulata</name>
    <name type="common">Goatgrass</name>
    <dbReference type="NCBI Taxonomy" id="200361"/>
    <lineage>
        <taxon>Eukaryota</taxon>
        <taxon>Viridiplantae</taxon>
        <taxon>Streptophyta</taxon>
        <taxon>Embryophyta</taxon>
        <taxon>Tracheophyta</taxon>
        <taxon>Spermatophyta</taxon>
        <taxon>Magnoliopsida</taxon>
        <taxon>Liliopsida</taxon>
        <taxon>Poales</taxon>
        <taxon>Poaceae</taxon>
        <taxon>BOP clade</taxon>
        <taxon>Pooideae</taxon>
        <taxon>Triticodae</taxon>
        <taxon>Triticeae</taxon>
        <taxon>Triticinae</taxon>
        <taxon>Aegilops</taxon>
    </lineage>
</organism>
<dbReference type="Gramene" id="AET6Gv20252500.1">
    <property type="protein sequence ID" value="AET6Gv20252500.1"/>
    <property type="gene ID" value="AET6Gv20252500"/>
</dbReference>
<reference evidence="1" key="4">
    <citation type="submission" date="2019-03" db="UniProtKB">
        <authorList>
            <consortium name="EnsemblPlants"/>
        </authorList>
    </citation>
    <scope>IDENTIFICATION</scope>
</reference>
<reference evidence="2" key="2">
    <citation type="journal article" date="2017" name="Nat. Plants">
        <title>The Aegilops tauschii genome reveals multiple impacts of transposons.</title>
        <authorList>
            <person name="Zhao G."/>
            <person name="Zou C."/>
            <person name="Li K."/>
            <person name="Wang K."/>
            <person name="Li T."/>
            <person name="Gao L."/>
            <person name="Zhang X."/>
            <person name="Wang H."/>
            <person name="Yang Z."/>
            <person name="Liu X."/>
            <person name="Jiang W."/>
            <person name="Mao L."/>
            <person name="Kong X."/>
            <person name="Jiao Y."/>
            <person name="Jia J."/>
        </authorList>
    </citation>
    <scope>NUCLEOTIDE SEQUENCE [LARGE SCALE GENOMIC DNA]</scope>
    <source>
        <strain evidence="2">cv. AL8/78</strain>
    </source>
</reference>
<protein>
    <submittedName>
        <fullName evidence="1">Uncharacterized protein</fullName>
    </submittedName>
</protein>
<reference evidence="1" key="3">
    <citation type="journal article" date="2017" name="Nature">
        <title>Genome sequence of the progenitor of the wheat D genome Aegilops tauschii.</title>
        <authorList>
            <person name="Luo M.C."/>
            <person name="Gu Y.Q."/>
            <person name="Puiu D."/>
            <person name="Wang H."/>
            <person name="Twardziok S.O."/>
            <person name="Deal K.R."/>
            <person name="Huo N."/>
            <person name="Zhu T."/>
            <person name="Wang L."/>
            <person name="Wang Y."/>
            <person name="McGuire P.E."/>
            <person name="Liu S."/>
            <person name="Long H."/>
            <person name="Ramasamy R.K."/>
            <person name="Rodriguez J.C."/>
            <person name="Van S.L."/>
            <person name="Yuan L."/>
            <person name="Wang Z."/>
            <person name="Xia Z."/>
            <person name="Xiao L."/>
            <person name="Anderson O.D."/>
            <person name="Ouyang S."/>
            <person name="Liang Y."/>
            <person name="Zimin A.V."/>
            <person name="Pertea G."/>
            <person name="Qi P."/>
            <person name="Bennetzen J.L."/>
            <person name="Dai X."/>
            <person name="Dawson M.W."/>
            <person name="Muller H.G."/>
            <person name="Kugler K."/>
            <person name="Rivarola-Duarte L."/>
            <person name="Spannagl M."/>
            <person name="Mayer K.F.X."/>
            <person name="Lu F.H."/>
            <person name="Bevan M.W."/>
            <person name="Leroy P."/>
            <person name="Li P."/>
            <person name="You F.M."/>
            <person name="Sun Q."/>
            <person name="Liu Z."/>
            <person name="Lyons E."/>
            <person name="Wicker T."/>
            <person name="Salzberg S.L."/>
            <person name="Devos K.M."/>
            <person name="Dvorak J."/>
        </authorList>
    </citation>
    <scope>NUCLEOTIDE SEQUENCE [LARGE SCALE GENOMIC DNA]</scope>
    <source>
        <strain evidence="1">cv. AL8/78</strain>
    </source>
</reference>
<reference evidence="1" key="5">
    <citation type="journal article" date="2021" name="G3 (Bethesda)">
        <title>Aegilops tauschii genome assembly Aet v5.0 features greater sequence contiguity and improved annotation.</title>
        <authorList>
            <person name="Wang L."/>
            <person name="Zhu T."/>
            <person name="Rodriguez J.C."/>
            <person name="Deal K.R."/>
            <person name="Dubcovsky J."/>
            <person name="McGuire P.E."/>
            <person name="Lux T."/>
            <person name="Spannagl M."/>
            <person name="Mayer K.F.X."/>
            <person name="Baldrich P."/>
            <person name="Meyers B.C."/>
            <person name="Huo N."/>
            <person name="Gu Y.Q."/>
            <person name="Zhou H."/>
            <person name="Devos K.M."/>
            <person name="Bennetzen J.L."/>
            <person name="Unver T."/>
            <person name="Budak H."/>
            <person name="Gulick P.J."/>
            <person name="Galiba G."/>
            <person name="Kalapos B."/>
            <person name="Nelson D.R."/>
            <person name="Li P."/>
            <person name="You F.M."/>
            <person name="Luo M.C."/>
            <person name="Dvorak J."/>
        </authorList>
    </citation>
    <scope>NUCLEOTIDE SEQUENCE [LARGE SCALE GENOMIC DNA]</scope>
    <source>
        <strain evidence="1">cv. AL8/78</strain>
    </source>
</reference>
<evidence type="ECO:0000313" key="2">
    <source>
        <dbReference type="Proteomes" id="UP000015105"/>
    </source>
</evidence>
<name>A0A453N768_AEGTS</name>
<reference evidence="2" key="1">
    <citation type="journal article" date="2014" name="Science">
        <title>Ancient hybridizations among the ancestral genomes of bread wheat.</title>
        <authorList>
            <consortium name="International Wheat Genome Sequencing Consortium,"/>
            <person name="Marcussen T."/>
            <person name="Sandve S.R."/>
            <person name="Heier L."/>
            <person name="Spannagl M."/>
            <person name="Pfeifer M."/>
            <person name="Jakobsen K.S."/>
            <person name="Wulff B.B."/>
            <person name="Steuernagel B."/>
            <person name="Mayer K.F."/>
            <person name="Olsen O.A."/>
        </authorList>
    </citation>
    <scope>NUCLEOTIDE SEQUENCE [LARGE SCALE GENOMIC DNA]</scope>
    <source>
        <strain evidence="2">cv. AL8/78</strain>
    </source>
</reference>
<proteinExistence type="predicted"/>
<accession>A0A453N768</accession>
<keyword evidence="2" id="KW-1185">Reference proteome</keyword>
<sequence>RMLTEEERWLRRTLKQLVLGLASLERTIARQRSRITWLKEGDANTQLFHLVANGRGMKNYIPSLTIEGRIITDH</sequence>
<evidence type="ECO:0000313" key="1">
    <source>
        <dbReference type="EnsemblPlants" id="AET6Gv20252500.1"/>
    </source>
</evidence>
<dbReference type="AlphaFoldDB" id="A0A453N768"/>